<dbReference type="SUPFAM" id="SSF52266">
    <property type="entry name" value="SGNH hydrolase"/>
    <property type="match status" value="1"/>
</dbReference>
<reference evidence="3 4" key="1">
    <citation type="journal article" date="2015" name="BMC Genomics">
        <title>The genome of the truffle-parasite Tolypocladium ophioglossoides and the evolution of antifungal peptaibiotics.</title>
        <authorList>
            <person name="Quandt C.A."/>
            <person name="Bushley K.E."/>
            <person name="Spatafora J.W."/>
        </authorList>
    </citation>
    <scope>NUCLEOTIDE SEQUENCE [LARGE SCALE GENOMIC DNA]</scope>
    <source>
        <strain evidence="3 4">CBS 100239</strain>
    </source>
</reference>
<feature type="non-terminal residue" evidence="3">
    <location>
        <position position="1"/>
    </location>
</feature>
<dbReference type="InterPro" id="IPR051532">
    <property type="entry name" value="Ester_Hydrolysis_Enzymes"/>
</dbReference>
<feature type="region of interest" description="Disordered" evidence="1">
    <location>
        <begin position="1"/>
        <end position="39"/>
    </location>
</feature>
<evidence type="ECO:0000256" key="1">
    <source>
        <dbReference type="SAM" id="MobiDB-lite"/>
    </source>
</evidence>
<dbReference type="Proteomes" id="UP000036947">
    <property type="component" value="Unassembled WGS sequence"/>
</dbReference>
<feature type="compositionally biased region" description="Polar residues" evidence="1">
    <location>
        <begin position="18"/>
        <end position="31"/>
    </location>
</feature>
<dbReference type="EMBL" id="LFRF01000018">
    <property type="protein sequence ID" value="KND89493.1"/>
    <property type="molecule type" value="Genomic_DNA"/>
</dbReference>
<keyword evidence="4" id="KW-1185">Reference proteome</keyword>
<feature type="domain" description="SGNH hydrolase-type esterase" evidence="2">
    <location>
        <begin position="50"/>
        <end position="224"/>
    </location>
</feature>
<dbReference type="PANTHER" id="PTHR30383:SF19">
    <property type="entry name" value="FIBRONECTIN TYPE-III DOMAIN-CONTAINING PROTEIN"/>
    <property type="match status" value="1"/>
</dbReference>
<protein>
    <recommendedName>
        <fullName evidence="2">SGNH hydrolase-type esterase domain-containing protein</fullName>
    </recommendedName>
</protein>
<dbReference type="Gene3D" id="3.40.50.1110">
    <property type="entry name" value="SGNH hydrolase"/>
    <property type="match status" value="1"/>
</dbReference>
<dbReference type="OrthoDB" id="408760at2759"/>
<accession>A0A0L0N5V3</accession>
<evidence type="ECO:0000313" key="4">
    <source>
        <dbReference type="Proteomes" id="UP000036947"/>
    </source>
</evidence>
<gene>
    <name evidence="3" type="ORF">TOPH_05920</name>
</gene>
<dbReference type="CDD" id="cd00229">
    <property type="entry name" value="SGNH_hydrolase"/>
    <property type="match status" value="1"/>
</dbReference>
<sequence>IRISPSRSRTSHPHIKPTQLSPSAFLSTHTPGSPPGPLAAMARTPLTVLCFGDSLTSGYHNYGLGEQPYSEVLIDRLEAALPEREVQVVTSGVPGDLASLQAFRRRLKGECESRSYDWVIMLGGTNDLGSLVPVHRILAALEANWDIPLANGSKLLALTVPECHARLEWLDDNRRHLNSGILAHKQPNFYAFDLLPKIQYHSLSKQDRDTYWDDGVHLTGDGYDWMGGHIADALLQILSQEEKSPEAAKPKTRRPPAKKDDEQAFDEEAGSPNHISQGYVVVRKKDLD</sequence>
<name>A0A0L0N5V3_TOLOC</name>
<dbReference type="Pfam" id="PF13472">
    <property type="entry name" value="Lipase_GDSL_2"/>
    <property type="match status" value="1"/>
</dbReference>
<dbReference type="InterPro" id="IPR013830">
    <property type="entry name" value="SGNH_hydro"/>
</dbReference>
<evidence type="ECO:0000313" key="3">
    <source>
        <dbReference type="EMBL" id="KND89493.1"/>
    </source>
</evidence>
<dbReference type="InterPro" id="IPR036514">
    <property type="entry name" value="SGNH_hydro_sf"/>
</dbReference>
<proteinExistence type="predicted"/>
<dbReference type="PANTHER" id="PTHR30383">
    <property type="entry name" value="THIOESTERASE 1/PROTEASE 1/LYSOPHOSPHOLIPASE L1"/>
    <property type="match status" value="1"/>
</dbReference>
<comment type="caution">
    <text evidence="3">The sequence shown here is derived from an EMBL/GenBank/DDBJ whole genome shotgun (WGS) entry which is preliminary data.</text>
</comment>
<evidence type="ECO:0000259" key="2">
    <source>
        <dbReference type="Pfam" id="PF13472"/>
    </source>
</evidence>
<dbReference type="GO" id="GO:0004622">
    <property type="term" value="F:phosphatidylcholine lysophospholipase activity"/>
    <property type="evidence" value="ECO:0007669"/>
    <property type="project" value="TreeGrafter"/>
</dbReference>
<organism evidence="3 4">
    <name type="scientific">Tolypocladium ophioglossoides (strain CBS 100239)</name>
    <name type="common">Snaketongue truffleclub</name>
    <name type="synonym">Elaphocordyceps ophioglossoides</name>
    <dbReference type="NCBI Taxonomy" id="1163406"/>
    <lineage>
        <taxon>Eukaryota</taxon>
        <taxon>Fungi</taxon>
        <taxon>Dikarya</taxon>
        <taxon>Ascomycota</taxon>
        <taxon>Pezizomycotina</taxon>
        <taxon>Sordariomycetes</taxon>
        <taxon>Hypocreomycetidae</taxon>
        <taxon>Hypocreales</taxon>
        <taxon>Ophiocordycipitaceae</taxon>
        <taxon>Tolypocladium</taxon>
    </lineage>
</organism>
<feature type="region of interest" description="Disordered" evidence="1">
    <location>
        <begin position="241"/>
        <end position="288"/>
    </location>
</feature>
<dbReference type="AlphaFoldDB" id="A0A0L0N5V3"/>